<name>A0A5B6WYP0_9ROSI</name>
<organism evidence="1 2">
    <name type="scientific">Gossypium australe</name>
    <dbReference type="NCBI Taxonomy" id="47621"/>
    <lineage>
        <taxon>Eukaryota</taxon>
        <taxon>Viridiplantae</taxon>
        <taxon>Streptophyta</taxon>
        <taxon>Embryophyta</taxon>
        <taxon>Tracheophyta</taxon>
        <taxon>Spermatophyta</taxon>
        <taxon>Magnoliopsida</taxon>
        <taxon>eudicotyledons</taxon>
        <taxon>Gunneridae</taxon>
        <taxon>Pentapetalae</taxon>
        <taxon>rosids</taxon>
        <taxon>malvids</taxon>
        <taxon>Malvales</taxon>
        <taxon>Malvaceae</taxon>
        <taxon>Malvoideae</taxon>
        <taxon>Gossypium</taxon>
    </lineage>
</organism>
<dbReference type="Proteomes" id="UP000325315">
    <property type="component" value="Unassembled WGS sequence"/>
</dbReference>
<dbReference type="AlphaFoldDB" id="A0A5B6WYP0"/>
<keyword evidence="2" id="KW-1185">Reference proteome</keyword>
<evidence type="ECO:0000313" key="2">
    <source>
        <dbReference type="Proteomes" id="UP000325315"/>
    </source>
</evidence>
<reference evidence="2" key="1">
    <citation type="journal article" date="2019" name="Plant Biotechnol. J.">
        <title>Genome sequencing of the Australian wild diploid species Gossypium australe highlights disease resistance and delayed gland morphogenesis.</title>
        <authorList>
            <person name="Cai Y."/>
            <person name="Cai X."/>
            <person name="Wang Q."/>
            <person name="Wang P."/>
            <person name="Zhang Y."/>
            <person name="Cai C."/>
            <person name="Xu Y."/>
            <person name="Wang K."/>
            <person name="Zhou Z."/>
            <person name="Wang C."/>
            <person name="Geng S."/>
            <person name="Li B."/>
            <person name="Dong Q."/>
            <person name="Hou Y."/>
            <person name="Wang H."/>
            <person name="Ai P."/>
            <person name="Liu Z."/>
            <person name="Yi F."/>
            <person name="Sun M."/>
            <person name="An G."/>
            <person name="Cheng J."/>
            <person name="Zhang Y."/>
            <person name="Shi Q."/>
            <person name="Xie Y."/>
            <person name="Shi X."/>
            <person name="Chang Y."/>
            <person name="Huang F."/>
            <person name="Chen Y."/>
            <person name="Hong S."/>
            <person name="Mi L."/>
            <person name="Sun Q."/>
            <person name="Zhang L."/>
            <person name="Zhou B."/>
            <person name="Peng R."/>
            <person name="Zhang X."/>
            <person name="Liu F."/>
        </authorList>
    </citation>
    <scope>NUCLEOTIDE SEQUENCE [LARGE SCALE GENOMIC DNA]</scope>
    <source>
        <strain evidence="2">cv. PA1801</strain>
    </source>
</reference>
<dbReference type="SUPFAM" id="SSF56672">
    <property type="entry name" value="DNA/RNA polymerases"/>
    <property type="match status" value="1"/>
</dbReference>
<evidence type="ECO:0000313" key="1">
    <source>
        <dbReference type="EMBL" id="KAA3487049.1"/>
    </source>
</evidence>
<gene>
    <name evidence="1" type="ORF">EPI10_030905</name>
</gene>
<dbReference type="Gene3D" id="3.30.70.270">
    <property type="match status" value="1"/>
</dbReference>
<comment type="caution">
    <text evidence="1">The sequence shown here is derived from an EMBL/GenBank/DDBJ whole genome shotgun (WGS) entry which is preliminary data.</text>
</comment>
<dbReference type="InterPro" id="IPR043502">
    <property type="entry name" value="DNA/RNA_pol_sf"/>
</dbReference>
<proteinExistence type="predicted"/>
<dbReference type="InterPro" id="IPR043128">
    <property type="entry name" value="Rev_trsase/Diguanyl_cyclase"/>
</dbReference>
<accession>A0A5B6WYP0</accession>
<dbReference type="EMBL" id="SMMG02000001">
    <property type="protein sequence ID" value="KAA3487049.1"/>
    <property type="molecule type" value="Genomic_DNA"/>
</dbReference>
<protein>
    <submittedName>
        <fullName evidence="1">Retrovirus-related Pol polyprotein from transposon 17.6</fullName>
    </submittedName>
</protein>
<sequence length="145" mass="16983">MTCLINASATVFSNTICDQVTTKLRTRYGHYEFLVMLFGLKKCTCCFHGPNELSCIRELRKSMTLICVLCCRFCERNSCLRSNTTEGVCMDQKKITSIVEWRLPRTTTKPAWYYHRFVEGFTTIVAPLTKLLRKKKKRFSKMEQR</sequence>